<organism evidence="2 3">
    <name type="scientific">Marchantia polymorpha subsp. ruderalis</name>
    <dbReference type="NCBI Taxonomy" id="1480154"/>
    <lineage>
        <taxon>Eukaryota</taxon>
        <taxon>Viridiplantae</taxon>
        <taxon>Streptophyta</taxon>
        <taxon>Embryophyta</taxon>
        <taxon>Marchantiophyta</taxon>
        <taxon>Marchantiopsida</taxon>
        <taxon>Marchantiidae</taxon>
        <taxon>Marchantiales</taxon>
        <taxon>Marchantiaceae</taxon>
        <taxon>Marchantia</taxon>
    </lineage>
</organism>
<dbReference type="AlphaFoldDB" id="A0A176VI33"/>
<keyword evidence="3" id="KW-1185">Reference proteome</keyword>
<feature type="region of interest" description="Disordered" evidence="1">
    <location>
        <begin position="176"/>
        <end position="196"/>
    </location>
</feature>
<name>A0A176VI33_MARPO</name>
<protein>
    <submittedName>
        <fullName evidence="2">Uncharacterized protein</fullName>
    </submittedName>
</protein>
<dbReference type="Proteomes" id="UP000077202">
    <property type="component" value="Unassembled WGS sequence"/>
</dbReference>
<sequence>MDKAPKSLRNDDDDIVTQRGLTVNDRPCSRVTDLIRQLIGILVNAGGGKSNEAKEKLCSIAESICRSDRAPRRRVMGPSRSPSPGRSCCRSCDGKSTCGNRRDKRNPSPTACIVPAGMPCYGPSGPPRSRSPCSTHLDSCRCVGTSSRPPSPRSANPCDYRLCSASETYAEKVSRPHSMMCSDPSNQRNLRRPKSPVSRICAVQGPARKPDMDAAGIITKNPEYPTPAELHTIIRLDSSLKHQGIYQFLGRIKEPPFWARPGDIMIVKIPRAHLSKDNGYVAFYTQRHNEQRFQFCPGDLLLRLGKFTDGNVWRFKVRYKLFLLTDELRWLLIGMVDNFVDLLPLTAHMHDRVNIDRHCRFFVPRRGDLIVQLLSEDNASKLAWFSPRTKDCLRKGDIVVRAFYGSLHDKAGGLLLEVEAQVEIYMYTGIGLSWIYMGRDDCWLKEGRDILPIPGNAA</sequence>
<reference evidence="2" key="1">
    <citation type="submission" date="2016-03" db="EMBL/GenBank/DDBJ databases">
        <title>Mechanisms controlling the formation of the plant cell surface in tip-growing cells are functionally conserved among land plants.</title>
        <authorList>
            <person name="Honkanen S."/>
            <person name="Jones V.A."/>
            <person name="Morieri G."/>
            <person name="Champion C."/>
            <person name="Hetherington A.J."/>
            <person name="Kelly S."/>
            <person name="Saint-Marcoux D."/>
            <person name="Proust H."/>
            <person name="Prescott H."/>
            <person name="Dolan L."/>
        </authorList>
    </citation>
    <scope>NUCLEOTIDE SEQUENCE [LARGE SCALE GENOMIC DNA]</scope>
    <source>
        <tissue evidence="2">Whole gametophyte</tissue>
    </source>
</reference>
<dbReference type="EMBL" id="LVLJ01003829">
    <property type="protein sequence ID" value="OAE19585.1"/>
    <property type="molecule type" value="Genomic_DNA"/>
</dbReference>
<proteinExistence type="predicted"/>
<evidence type="ECO:0000313" key="3">
    <source>
        <dbReference type="Proteomes" id="UP000077202"/>
    </source>
</evidence>
<accession>A0A176VI33</accession>
<evidence type="ECO:0000313" key="2">
    <source>
        <dbReference type="EMBL" id="OAE19585.1"/>
    </source>
</evidence>
<gene>
    <name evidence="2" type="ORF">AXG93_960s1430</name>
</gene>
<comment type="caution">
    <text evidence="2">The sequence shown here is derived from an EMBL/GenBank/DDBJ whole genome shotgun (WGS) entry which is preliminary data.</text>
</comment>
<evidence type="ECO:0000256" key="1">
    <source>
        <dbReference type="SAM" id="MobiDB-lite"/>
    </source>
</evidence>